<dbReference type="InterPro" id="IPR051786">
    <property type="entry name" value="ASN_synthetase/amidase"/>
</dbReference>
<evidence type="ECO:0000259" key="4">
    <source>
        <dbReference type="PROSITE" id="PS51278"/>
    </source>
</evidence>
<dbReference type="Proteomes" id="UP000231472">
    <property type="component" value="Unassembled WGS sequence"/>
</dbReference>
<dbReference type="GO" id="GO:0004066">
    <property type="term" value="F:asparagine synthase (glutamine-hydrolyzing) activity"/>
    <property type="evidence" value="ECO:0007669"/>
    <property type="project" value="UniProtKB-EC"/>
</dbReference>
<protein>
    <recommendedName>
        <fullName evidence="2">asparagine synthase (glutamine-hydrolyzing)</fullName>
        <ecNumber evidence="2">6.3.5.4</ecNumber>
    </recommendedName>
</protein>
<organism evidence="5 6">
    <name type="scientific">Candidatus Nealsonbacteria bacterium CG08_land_8_20_14_0_20_36_22</name>
    <dbReference type="NCBI Taxonomy" id="1974704"/>
    <lineage>
        <taxon>Bacteria</taxon>
        <taxon>Candidatus Nealsoniibacteriota</taxon>
    </lineage>
</organism>
<comment type="caution">
    <text evidence="5">The sequence shown here is derived from an EMBL/GenBank/DDBJ whole genome shotgun (WGS) entry which is preliminary data.</text>
</comment>
<dbReference type="EMBL" id="PEYC01000037">
    <property type="protein sequence ID" value="PIS40039.1"/>
    <property type="molecule type" value="Genomic_DNA"/>
</dbReference>
<accession>A0A2H0YP37</accession>
<comment type="catalytic activity">
    <reaction evidence="3">
        <text>L-aspartate + L-glutamine + ATP + H2O = L-asparagine + L-glutamate + AMP + diphosphate + H(+)</text>
        <dbReference type="Rhea" id="RHEA:12228"/>
        <dbReference type="ChEBI" id="CHEBI:15377"/>
        <dbReference type="ChEBI" id="CHEBI:15378"/>
        <dbReference type="ChEBI" id="CHEBI:29985"/>
        <dbReference type="ChEBI" id="CHEBI:29991"/>
        <dbReference type="ChEBI" id="CHEBI:30616"/>
        <dbReference type="ChEBI" id="CHEBI:33019"/>
        <dbReference type="ChEBI" id="CHEBI:58048"/>
        <dbReference type="ChEBI" id="CHEBI:58359"/>
        <dbReference type="ChEBI" id="CHEBI:456215"/>
        <dbReference type="EC" id="6.3.5.4"/>
    </reaction>
</comment>
<name>A0A2H0YP37_9BACT</name>
<feature type="domain" description="Glutamine amidotransferase type-2" evidence="4">
    <location>
        <begin position="2"/>
        <end position="72"/>
    </location>
</feature>
<dbReference type="SUPFAM" id="SSF56235">
    <property type="entry name" value="N-terminal nucleophile aminohydrolases (Ntn hydrolases)"/>
    <property type="match status" value="1"/>
</dbReference>
<proteinExistence type="predicted"/>
<dbReference type="Pfam" id="PF13522">
    <property type="entry name" value="GATase_6"/>
    <property type="match status" value="1"/>
</dbReference>
<dbReference type="EC" id="6.3.5.4" evidence="2"/>
<gene>
    <name evidence="5" type="ORF">COT32_01910</name>
</gene>
<sequence length="72" mass="8171">MCGIAGIIKEDSQKYKPQLKKMTDSLSHRGPDAEGFYFFKDCGLGHRRLSIIDLKTGDQPMMRQIRNNIGIT</sequence>
<reference evidence="6" key="1">
    <citation type="submission" date="2017-09" db="EMBL/GenBank/DDBJ databases">
        <title>Depth-based differentiation of microbial function through sediment-hosted aquifers and enrichment of novel symbionts in the deep terrestrial subsurface.</title>
        <authorList>
            <person name="Probst A.J."/>
            <person name="Ladd B."/>
            <person name="Jarett J.K."/>
            <person name="Geller-Mcgrath D.E."/>
            <person name="Sieber C.M.K."/>
            <person name="Emerson J.B."/>
            <person name="Anantharaman K."/>
            <person name="Thomas B.C."/>
            <person name="Malmstrom R."/>
            <person name="Stieglmeier M."/>
            <person name="Klingl A."/>
            <person name="Woyke T."/>
            <person name="Ryan C.M."/>
            <person name="Banfield J.F."/>
        </authorList>
    </citation>
    <scope>NUCLEOTIDE SEQUENCE [LARGE SCALE GENOMIC DNA]</scope>
</reference>
<feature type="non-terminal residue" evidence="5">
    <location>
        <position position="72"/>
    </location>
</feature>
<dbReference type="PANTHER" id="PTHR43284">
    <property type="entry name" value="ASPARAGINE SYNTHETASE (GLUTAMINE-HYDROLYZING)"/>
    <property type="match status" value="1"/>
</dbReference>
<dbReference type="InterPro" id="IPR017932">
    <property type="entry name" value="GATase_2_dom"/>
</dbReference>
<dbReference type="PANTHER" id="PTHR43284:SF1">
    <property type="entry name" value="ASPARAGINE SYNTHETASE"/>
    <property type="match status" value="1"/>
</dbReference>
<comment type="pathway">
    <text evidence="1">Amino-acid biosynthesis; L-asparagine biosynthesis; L-asparagine from L-aspartate (L-Gln route): step 1/1.</text>
</comment>
<dbReference type="PROSITE" id="PS51278">
    <property type="entry name" value="GATASE_TYPE_2"/>
    <property type="match status" value="1"/>
</dbReference>
<evidence type="ECO:0000313" key="6">
    <source>
        <dbReference type="Proteomes" id="UP000231472"/>
    </source>
</evidence>
<dbReference type="InterPro" id="IPR029055">
    <property type="entry name" value="Ntn_hydrolases_N"/>
</dbReference>
<evidence type="ECO:0000256" key="2">
    <source>
        <dbReference type="ARBA" id="ARBA00012737"/>
    </source>
</evidence>
<evidence type="ECO:0000256" key="3">
    <source>
        <dbReference type="ARBA" id="ARBA00048741"/>
    </source>
</evidence>
<dbReference type="AlphaFoldDB" id="A0A2H0YP37"/>
<evidence type="ECO:0000313" key="5">
    <source>
        <dbReference type="EMBL" id="PIS40039.1"/>
    </source>
</evidence>
<evidence type="ECO:0000256" key="1">
    <source>
        <dbReference type="ARBA" id="ARBA00005187"/>
    </source>
</evidence>
<dbReference type="Gene3D" id="3.60.20.10">
    <property type="entry name" value="Glutamine Phosphoribosylpyrophosphate, subunit 1, domain 1"/>
    <property type="match status" value="1"/>
</dbReference>